<dbReference type="PANTHER" id="PTHR30349:SF82">
    <property type="entry name" value="INTEGRASE_RECOMBINASE YOEC-RELATED"/>
    <property type="match status" value="1"/>
</dbReference>
<dbReference type="InterPro" id="IPR050090">
    <property type="entry name" value="Tyrosine_recombinase_XerCD"/>
</dbReference>
<reference evidence="3" key="1">
    <citation type="submission" date="2021-03" db="EMBL/GenBank/DDBJ databases">
        <title>Isolation of Bacillus subtilis from fermented food sample.</title>
        <authorList>
            <person name="Lakshmanan V."/>
            <person name="Athira K."/>
            <person name="Rajagopal K."/>
        </authorList>
    </citation>
    <scope>NUCLEOTIDE SEQUENCE</scope>
    <source>
        <strain evidence="3">S1</strain>
    </source>
</reference>
<gene>
    <name evidence="3" type="ORF">J5227_19785</name>
</gene>
<name>A0A8I1WKP1_BACIU</name>
<dbReference type="SUPFAM" id="SSF56349">
    <property type="entry name" value="DNA breaking-rejoining enzymes"/>
    <property type="match status" value="1"/>
</dbReference>
<dbReference type="CDD" id="cd01192">
    <property type="entry name" value="INT_C_like_3"/>
    <property type="match status" value="1"/>
</dbReference>
<proteinExistence type="predicted"/>
<dbReference type="InterPro" id="IPR002104">
    <property type="entry name" value="Integrase_catalytic"/>
</dbReference>
<dbReference type="GO" id="GO:0015074">
    <property type="term" value="P:DNA integration"/>
    <property type="evidence" value="ECO:0007669"/>
    <property type="project" value="InterPro"/>
</dbReference>
<evidence type="ECO:0000259" key="2">
    <source>
        <dbReference type="PROSITE" id="PS51898"/>
    </source>
</evidence>
<keyword evidence="1" id="KW-0233">DNA recombination</keyword>
<dbReference type="Proteomes" id="UP000665181">
    <property type="component" value="Unassembled WGS sequence"/>
</dbReference>
<dbReference type="InterPro" id="IPR013762">
    <property type="entry name" value="Integrase-like_cat_sf"/>
</dbReference>
<comment type="caution">
    <text evidence="3">The sequence shown here is derived from an EMBL/GenBank/DDBJ whole genome shotgun (WGS) entry which is preliminary data.</text>
</comment>
<accession>A0A8I1WKP1</accession>
<dbReference type="Pfam" id="PF00589">
    <property type="entry name" value="Phage_integrase"/>
    <property type="match status" value="1"/>
</dbReference>
<feature type="domain" description="Tyr recombinase" evidence="2">
    <location>
        <begin position="16"/>
        <end position="191"/>
    </location>
</feature>
<dbReference type="Gene3D" id="1.10.443.10">
    <property type="entry name" value="Intergrase catalytic core"/>
    <property type="match status" value="1"/>
</dbReference>
<dbReference type="InterPro" id="IPR011010">
    <property type="entry name" value="DNA_brk_join_enz"/>
</dbReference>
<protein>
    <submittedName>
        <fullName evidence="3">Site-specific integrase</fullName>
    </submittedName>
</protein>
<dbReference type="AlphaFoldDB" id="A0A8I1WKP1"/>
<dbReference type="GO" id="GO:0003677">
    <property type="term" value="F:DNA binding"/>
    <property type="evidence" value="ECO:0007669"/>
    <property type="project" value="InterPro"/>
</dbReference>
<dbReference type="GO" id="GO:0006310">
    <property type="term" value="P:DNA recombination"/>
    <property type="evidence" value="ECO:0007669"/>
    <property type="project" value="UniProtKB-KW"/>
</dbReference>
<evidence type="ECO:0000256" key="1">
    <source>
        <dbReference type="ARBA" id="ARBA00023172"/>
    </source>
</evidence>
<organism evidence="3 4">
    <name type="scientific">Bacillus subtilis</name>
    <dbReference type="NCBI Taxonomy" id="1423"/>
    <lineage>
        <taxon>Bacteria</taxon>
        <taxon>Bacillati</taxon>
        <taxon>Bacillota</taxon>
        <taxon>Bacilli</taxon>
        <taxon>Bacillales</taxon>
        <taxon>Bacillaceae</taxon>
        <taxon>Bacillus</taxon>
    </lineage>
</organism>
<dbReference type="EMBL" id="JAGFPW010000026">
    <property type="protein sequence ID" value="MBO3796492.1"/>
    <property type="molecule type" value="Genomic_DNA"/>
</dbReference>
<evidence type="ECO:0000313" key="4">
    <source>
        <dbReference type="Proteomes" id="UP000665181"/>
    </source>
</evidence>
<evidence type="ECO:0000313" key="3">
    <source>
        <dbReference type="EMBL" id="MBO3796492.1"/>
    </source>
</evidence>
<dbReference type="PANTHER" id="PTHR30349">
    <property type="entry name" value="PHAGE INTEGRASE-RELATED"/>
    <property type="match status" value="1"/>
</dbReference>
<sequence>MSRWRCTVKSKRTGANAVEPIREKETIQNMKEVLLHQSYRNYFLFVFGINSGLRISDIIHLKVLDVRNAEYLKVRERKTKKVRRIKITTTLRNEIDKYIRNLADSDYLFPSRKGQQPISRVQAWKIVNDAAREVGIKDAIGTHTLRKTFGYHFYQKTKDAAMLQKIFGHSSPSITLRYIGISDDMIDEALDDFAL</sequence>
<dbReference type="PROSITE" id="PS51898">
    <property type="entry name" value="TYR_RECOMBINASE"/>
    <property type="match status" value="1"/>
</dbReference>